<name>X1KY53_9ZZZZ</name>
<evidence type="ECO:0000313" key="1">
    <source>
        <dbReference type="EMBL" id="GAI11653.1"/>
    </source>
</evidence>
<proteinExistence type="predicted"/>
<accession>X1KY53</accession>
<comment type="caution">
    <text evidence="1">The sequence shown here is derived from an EMBL/GenBank/DDBJ whole genome shotgun (WGS) entry which is preliminary data.</text>
</comment>
<evidence type="ECO:0008006" key="2">
    <source>
        <dbReference type="Google" id="ProtNLM"/>
    </source>
</evidence>
<protein>
    <recommendedName>
        <fullName evidence="2">Toxin-antitoxin system HicB family antitoxin</fullName>
    </recommendedName>
</protein>
<reference evidence="1" key="1">
    <citation type="journal article" date="2014" name="Front. Microbiol.">
        <title>High frequency of phylogenetically diverse reductive dehalogenase-homologous genes in deep subseafloor sedimentary metagenomes.</title>
        <authorList>
            <person name="Kawai M."/>
            <person name="Futagami T."/>
            <person name="Toyoda A."/>
            <person name="Takaki Y."/>
            <person name="Nishi S."/>
            <person name="Hori S."/>
            <person name="Arai W."/>
            <person name="Tsubouchi T."/>
            <person name="Morono Y."/>
            <person name="Uchiyama I."/>
            <person name="Ito T."/>
            <person name="Fujiyama A."/>
            <person name="Inagaki F."/>
            <person name="Takami H."/>
        </authorList>
    </citation>
    <scope>NUCLEOTIDE SEQUENCE</scope>
    <source>
        <strain evidence="1">Expedition CK06-06</strain>
    </source>
</reference>
<feature type="non-terminal residue" evidence="1">
    <location>
        <position position="45"/>
    </location>
</feature>
<dbReference type="EMBL" id="BARV01007709">
    <property type="protein sequence ID" value="GAI11653.1"/>
    <property type="molecule type" value="Genomic_DNA"/>
</dbReference>
<dbReference type="AlphaFoldDB" id="X1KY53"/>
<organism evidence="1">
    <name type="scientific">marine sediment metagenome</name>
    <dbReference type="NCBI Taxonomy" id="412755"/>
    <lineage>
        <taxon>unclassified sequences</taxon>
        <taxon>metagenomes</taxon>
        <taxon>ecological metagenomes</taxon>
    </lineage>
</organism>
<sequence>MAKSRLHLSIDSNLHKEVRKRIPKRQISALVEELLERELAGEFQR</sequence>
<gene>
    <name evidence="1" type="ORF">S06H3_15649</name>
</gene>